<feature type="region of interest" description="Disordered" evidence="1">
    <location>
        <begin position="221"/>
        <end position="241"/>
    </location>
</feature>
<dbReference type="GeneID" id="81373928"/>
<sequence>MMLDDLPPEILRMVSQHLNNNEIYHLICSSRRLYTVLQQNLYAEVFLFRRNHSSQQVVTFFYAVTQDPRLASYVRCLWLEDWEGRGGIIHMDKAELDSEYLLKLVSERTGYSDEEKCKWLKDLEKCDDCDPWLALLIPQLKDLRKILINWAYDAKYVLDMFRKAARGQEPVFRHLEEVYATWWDDTEGSIPSHRMTSFFSFPSVRKVGCCCLGEDYDSDDDEYDSDNYESDDSIHQRREVPLPQTSNITHLDLFNSNAGNGMRDWVQACKALKSFRLIHHGTLGRGENFRPRRLYESLSLHKSTLESVWAEPDESVYIEEQDDWMGSFANFSVLKTICLPLPNLVGFDENKRSMRKFSDVLPHSLETLYLIINRDSDGNEFPVDAMDQLVELANAEGFPHLAAIHIEACGIRGTESLSKLQWTKRMCEEAGKSFFIHTGEGFFSYCDKPTSWVFGPVNEATLLSCYQY</sequence>
<evidence type="ECO:0000313" key="3">
    <source>
        <dbReference type="EMBL" id="KAJ5387770.1"/>
    </source>
</evidence>
<dbReference type="RefSeq" id="XP_056485568.1">
    <property type="nucleotide sequence ID" value="XM_056634948.1"/>
</dbReference>
<dbReference type="AlphaFoldDB" id="A0A9X0B4H2"/>
<keyword evidence="4" id="KW-1185">Reference proteome</keyword>
<dbReference type="OrthoDB" id="2520703at2759"/>
<dbReference type="InterPro" id="IPR001810">
    <property type="entry name" value="F-box_dom"/>
</dbReference>
<dbReference type="Proteomes" id="UP001147747">
    <property type="component" value="Unassembled WGS sequence"/>
</dbReference>
<dbReference type="PROSITE" id="PS50181">
    <property type="entry name" value="FBOX"/>
    <property type="match status" value="1"/>
</dbReference>
<evidence type="ECO:0000256" key="1">
    <source>
        <dbReference type="SAM" id="MobiDB-lite"/>
    </source>
</evidence>
<accession>A0A9X0B4H2</accession>
<feature type="compositionally biased region" description="Acidic residues" evidence="1">
    <location>
        <begin position="221"/>
        <end position="231"/>
    </location>
</feature>
<name>A0A9X0B4H2_9EURO</name>
<dbReference type="InterPro" id="IPR056867">
    <property type="entry name" value="LRR_15"/>
</dbReference>
<protein>
    <recommendedName>
        <fullName evidence="2">F-box domain-containing protein</fullName>
    </recommendedName>
</protein>
<gene>
    <name evidence="3" type="ORF">N7509_010311</name>
</gene>
<feature type="domain" description="F-box" evidence="2">
    <location>
        <begin position="1"/>
        <end position="45"/>
    </location>
</feature>
<proteinExistence type="predicted"/>
<comment type="caution">
    <text evidence="3">The sequence shown here is derived from an EMBL/GenBank/DDBJ whole genome shotgun (WGS) entry which is preliminary data.</text>
</comment>
<evidence type="ECO:0000259" key="2">
    <source>
        <dbReference type="PROSITE" id="PS50181"/>
    </source>
</evidence>
<dbReference type="Pfam" id="PF24969">
    <property type="entry name" value="LRR_15"/>
    <property type="match status" value="1"/>
</dbReference>
<reference evidence="3" key="1">
    <citation type="submission" date="2022-12" db="EMBL/GenBank/DDBJ databases">
        <authorList>
            <person name="Petersen C."/>
        </authorList>
    </citation>
    <scope>NUCLEOTIDE SEQUENCE</scope>
    <source>
        <strain evidence="3">IBT 29677</strain>
    </source>
</reference>
<organism evidence="3 4">
    <name type="scientific">Penicillium cosmopolitanum</name>
    <dbReference type="NCBI Taxonomy" id="1131564"/>
    <lineage>
        <taxon>Eukaryota</taxon>
        <taxon>Fungi</taxon>
        <taxon>Dikarya</taxon>
        <taxon>Ascomycota</taxon>
        <taxon>Pezizomycotina</taxon>
        <taxon>Eurotiomycetes</taxon>
        <taxon>Eurotiomycetidae</taxon>
        <taxon>Eurotiales</taxon>
        <taxon>Aspergillaceae</taxon>
        <taxon>Penicillium</taxon>
    </lineage>
</organism>
<evidence type="ECO:0000313" key="4">
    <source>
        <dbReference type="Proteomes" id="UP001147747"/>
    </source>
</evidence>
<reference evidence="3" key="2">
    <citation type="journal article" date="2023" name="IMA Fungus">
        <title>Comparative genomic study of the Penicillium genus elucidates a diverse pangenome and 15 lateral gene transfer events.</title>
        <authorList>
            <person name="Petersen C."/>
            <person name="Sorensen T."/>
            <person name="Nielsen M.R."/>
            <person name="Sondergaard T.E."/>
            <person name="Sorensen J.L."/>
            <person name="Fitzpatrick D.A."/>
            <person name="Frisvad J.C."/>
            <person name="Nielsen K.L."/>
        </authorList>
    </citation>
    <scope>NUCLEOTIDE SEQUENCE</scope>
    <source>
        <strain evidence="3">IBT 29677</strain>
    </source>
</reference>
<dbReference type="EMBL" id="JAPZBU010000009">
    <property type="protein sequence ID" value="KAJ5387770.1"/>
    <property type="molecule type" value="Genomic_DNA"/>
</dbReference>